<dbReference type="Gene3D" id="3.90.1150.10">
    <property type="entry name" value="Aspartate Aminotransferase, domain 1"/>
    <property type="match status" value="1"/>
</dbReference>
<dbReference type="Proteomes" id="UP000823635">
    <property type="component" value="Unassembled WGS sequence"/>
</dbReference>
<evidence type="ECO:0000256" key="5">
    <source>
        <dbReference type="ARBA" id="ARBA00037974"/>
    </source>
</evidence>
<evidence type="ECO:0000256" key="3">
    <source>
        <dbReference type="ARBA" id="ARBA00022898"/>
    </source>
</evidence>
<feature type="domain" description="Aminotransferase class I/classII large" evidence="6">
    <location>
        <begin position="30"/>
        <end position="271"/>
    </location>
</feature>
<keyword evidence="7" id="KW-0032">Aminotransferase</keyword>
<dbReference type="AlphaFoldDB" id="A0A9D9DKZ2"/>
<dbReference type="SUPFAM" id="SSF53383">
    <property type="entry name" value="PLP-dependent transferases"/>
    <property type="match status" value="1"/>
</dbReference>
<dbReference type="Pfam" id="PF00155">
    <property type="entry name" value="Aminotran_1_2"/>
    <property type="match status" value="1"/>
</dbReference>
<feature type="non-terminal residue" evidence="7">
    <location>
        <position position="302"/>
    </location>
</feature>
<dbReference type="GO" id="GO:0030170">
    <property type="term" value="F:pyridoxal phosphate binding"/>
    <property type="evidence" value="ECO:0007669"/>
    <property type="project" value="InterPro"/>
</dbReference>
<dbReference type="InterPro" id="IPR004839">
    <property type="entry name" value="Aminotransferase_I/II_large"/>
</dbReference>
<organism evidence="7 8">
    <name type="scientific">Candidatus Egerieousia excrementavium</name>
    <dbReference type="NCBI Taxonomy" id="2840778"/>
    <lineage>
        <taxon>Bacteria</taxon>
        <taxon>Pseudomonadati</taxon>
        <taxon>Bacteroidota</taxon>
        <taxon>Bacteroidia</taxon>
        <taxon>Bacteroidales</taxon>
        <taxon>Candidatus Egerieousia</taxon>
    </lineage>
</organism>
<reference evidence="7" key="1">
    <citation type="submission" date="2020-10" db="EMBL/GenBank/DDBJ databases">
        <authorList>
            <person name="Gilroy R."/>
        </authorList>
    </citation>
    <scope>NUCLEOTIDE SEQUENCE</scope>
    <source>
        <strain evidence="7">15467</strain>
    </source>
</reference>
<dbReference type="InterPro" id="IPR051798">
    <property type="entry name" value="Class-II_PLP-Dep_Aminotrans"/>
</dbReference>
<dbReference type="Gene3D" id="3.40.640.10">
    <property type="entry name" value="Type I PLP-dependent aspartate aminotransferase-like (Major domain)"/>
    <property type="match status" value="1"/>
</dbReference>
<dbReference type="InterPro" id="IPR015421">
    <property type="entry name" value="PyrdxlP-dep_Trfase_major"/>
</dbReference>
<protein>
    <recommendedName>
        <fullName evidence="2">cysteine-S-conjugate beta-lyase</fullName>
        <ecNumber evidence="2">4.4.1.13</ecNumber>
    </recommendedName>
</protein>
<dbReference type="PANTHER" id="PTHR43525:SF1">
    <property type="entry name" value="PROTEIN MALY"/>
    <property type="match status" value="1"/>
</dbReference>
<comment type="caution">
    <text evidence="7">The sequence shown here is derived from an EMBL/GenBank/DDBJ whole genome shotgun (WGS) entry which is preliminary data.</text>
</comment>
<evidence type="ECO:0000256" key="4">
    <source>
        <dbReference type="ARBA" id="ARBA00023239"/>
    </source>
</evidence>
<comment type="similarity">
    <text evidence="5">Belongs to the class-II pyridoxal-phosphate-dependent aminotransferase family. MalY/PatB cystathionine beta-lyase subfamily.</text>
</comment>
<evidence type="ECO:0000313" key="7">
    <source>
        <dbReference type="EMBL" id="MBO8428563.1"/>
    </source>
</evidence>
<dbReference type="EC" id="4.4.1.13" evidence="2"/>
<accession>A0A9D9DKZ2</accession>
<dbReference type="InterPro" id="IPR015422">
    <property type="entry name" value="PyrdxlP-dep_Trfase_small"/>
</dbReference>
<reference evidence="7" key="2">
    <citation type="journal article" date="2021" name="PeerJ">
        <title>Extensive microbial diversity within the chicken gut microbiome revealed by metagenomics and culture.</title>
        <authorList>
            <person name="Gilroy R."/>
            <person name="Ravi A."/>
            <person name="Getino M."/>
            <person name="Pursley I."/>
            <person name="Horton D.L."/>
            <person name="Alikhan N.F."/>
            <person name="Baker D."/>
            <person name="Gharbi K."/>
            <person name="Hall N."/>
            <person name="Watson M."/>
            <person name="Adriaenssens E.M."/>
            <person name="Foster-Nyarko E."/>
            <person name="Jarju S."/>
            <person name="Secka A."/>
            <person name="Antonio M."/>
            <person name="Oren A."/>
            <person name="Chaudhuri R.R."/>
            <person name="La Ragione R."/>
            <person name="Hildebrand F."/>
            <person name="Pallen M.J."/>
        </authorList>
    </citation>
    <scope>NUCLEOTIDE SEQUENCE</scope>
    <source>
        <strain evidence="7">15467</strain>
    </source>
</reference>
<dbReference type="CDD" id="cd00609">
    <property type="entry name" value="AAT_like"/>
    <property type="match status" value="1"/>
</dbReference>
<evidence type="ECO:0000259" key="6">
    <source>
        <dbReference type="Pfam" id="PF00155"/>
    </source>
</evidence>
<keyword evidence="7" id="KW-0808">Transferase</keyword>
<evidence type="ECO:0000256" key="1">
    <source>
        <dbReference type="ARBA" id="ARBA00001933"/>
    </source>
</evidence>
<sequence length="302" mass="33536">MDFDRIIDRNGTFSEKADGLKKHFGKDGLIPLWVADMDFESPECVKNALQEVVDTSLYGYNTIPEEYFPTIAAWLRREQGWEVELSWLSFIPGVVKGIGYAISFFTKPGDGIVVMPPVYPPFINLPEKNNRKLLYSPLKECRCNECGKVLSYEMDFAGLDKLMESGKPKLLILSNPHNPGGIAWSRESLVQLAEICHKHSVIVVADEIHADMPLFGAKHIPFASVSDKAAGISITFGAPSKTFNIAGIVSSYAVVPNAALREDFYRWMDANELNSPTIFATKSAIAAYTKGGEWRAGMLEYV</sequence>
<dbReference type="GO" id="GO:0047804">
    <property type="term" value="F:cysteine-S-conjugate beta-lyase activity"/>
    <property type="evidence" value="ECO:0007669"/>
    <property type="project" value="UniProtKB-EC"/>
</dbReference>
<comment type="cofactor">
    <cofactor evidence="1">
        <name>pyridoxal 5'-phosphate</name>
        <dbReference type="ChEBI" id="CHEBI:597326"/>
    </cofactor>
</comment>
<evidence type="ECO:0000256" key="2">
    <source>
        <dbReference type="ARBA" id="ARBA00012224"/>
    </source>
</evidence>
<dbReference type="InterPro" id="IPR015424">
    <property type="entry name" value="PyrdxlP-dep_Trfase"/>
</dbReference>
<dbReference type="GO" id="GO:0008483">
    <property type="term" value="F:transaminase activity"/>
    <property type="evidence" value="ECO:0007669"/>
    <property type="project" value="UniProtKB-KW"/>
</dbReference>
<evidence type="ECO:0000313" key="8">
    <source>
        <dbReference type="Proteomes" id="UP000823635"/>
    </source>
</evidence>
<keyword evidence="3" id="KW-0663">Pyridoxal phosphate</keyword>
<dbReference type="PANTHER" id="PTHR43525">
    <property type="entry name" value="PROTEIN MALY"/>
    <property type="match status" value="1"/>
</dbReference>
<proteinExistence type="inferred from homology"/>
<keyword evidence="4" id="KW-0456">Lyase</keyword>
<dbReference type="EMBL" id="JADINB010000032">
    <property type="protein sequence ID" value="MBO8428563.1"/>
    <property type="molecule type" value="Genomic_DNA"/>
</dbReference>
<gene>
    <name evidence="7" type="ORF">IAC68_01330</name>
</gene>
<name>A0A9D9DKZ2_9BACT</name>